<feature type="transmembrane region" description="Helical" evidence="1">
    <location>
        <begin position="44"/>
        <end position="64"/>
    </location>
</feature>
<sequence length="132" mass="14359">MKADSGCNDIISAAKIILLGQLIVGFLFIISICITNNSFGVKSAIIGVAIAVIPSLLGLGSAAYKLKMNTDVSIRYLAKLNSLVKWVYTALMILTVVRFIPVDNKIMLLAYSVTFLGCFLTPILNKPQFRMT</sequence>
<dbReference type="Proteomes" id="UP000241190">
    <property type="component" value="Unassembled WGS sequence"/>
</dbReference>
<keyword evidence="1" id="KW-0812">Transmembrane</keyword>
<reference evidence="2 5" key="1">
    <citation type="submission" date="2018-01" db="EMBL/GenBank/DDBJ databases">
        <title>Whole genome sequencing of Histamine producing bacteria.</title>
        <authorList>
            <person name="Butler K."/>
        </authorList>
    </citation>
    <scope>NUCLEOTIDE SEQUENCE [LARGE SCALE GENOMIC DNA]</scope>
    <source>
        <strain evidence="3 4">ATCC 51761</strain>
        <strain evidence="2 5">NCIMB 13481</strain>
    </source>
</reference>
<proteinExistence type="predicted"/>
<keyword evidence="1" id="KW-1133">Transmembrane helix</keyword>
<keyword evidence="4" id="KW-1185">Reference proteome</keyword>
<evidence type="ECO:0000313" key="5">
    <source>
        <dbReference type="Proteomes" id="UP000241954"/>
    </source>
</evidence>
<feature type="transmembrane region" description="Helical" evidence="1">
    <location>
        <begin position="106"/>
        <end position="124"/>
    </location>
</feature>
<feature type="transmembrane region" description="Helical" evidence="1">
    <location>
        <begin position="12"/>
        <end position="32"/>
    </location>
</feature>
<dbReference type="GeneID" id="93547089"/>
<dbReference type="OrthoDB" id="5872639at2"/>
<name>A0A0D8P4Q4_9GAMM</name>
<evidence type="ECO:0000256" key="1">
    <source>
        <dbReference type="SAM" id="Phobius"/>
    </source>
</evidence>
<accession>A0A0D8P4Q4</accession>
<evidence type="ECO:0000313" key="2">
    <source>
        <dbReference type="EMBL" id="PSV94006.1"/>
    </source>
</evidence>
<dbReference type="Proteomes" id="UP000241954">
    <property type="component" value="Unassembled WGS sequence"/>
</dbReference>
<gene>
    <name evidence="2" type="ORF">C9I88_15395</name>
    <name evidence="3" type="ORF">C9J52_11960</name>
</gene>
<feature type="transmembrane region" description="Helical" evidence="1">
    <location>
        <begin position="76"/>
        <end position="100"/>
    </location>
</feature>
<evidence type="ECO:0000313" key="3">
    <source>
        <dbReference type="EMBL" id="PSW95127.1"/>
    </source>
</evidence>
<evidence type="ECO:0008006" key="6">
    <source>
        <dbReference type="Google" id="ProtNLM"/>
    </source>
</evidence>
<dbReference type="RefSeq" id="WP_045037082.1">
    <property type="nucleotide sequence ID" value="NZ_JZSR01000016.1"/>
</dbReference>
<dbReference type="AlphaFoldDB" id="A0A0D8P4Q4"/>
<protein>
    <recommendedName>
        <fullName evidence="6">ATP synthase subunit I</fullName>
    </recommendedName>
</protein>
<organism evidence="2 5">
    <name type="scientific">Photobacterium iliopiscarium</name>
    <dbReference type="NCBI Taxonomy" id="56192"/>
    <lineage>
        <taxon>Bacteria</taxon>
        <taxon>Pseudomonadati</taxon>
        <taxon>Pseudomonadota</taxon>
        <taxon>Gammaproteobacteria</taxon>
        <taxon>Vibrionales</taxon>
        <taxon>Vibrionaceae</taxon>
        <taxon>Photobacterium</taxon>
    </lineage>
</organism>
<dbReference type="EMBL" id="PYOP01000018">
    <property type="protein sequence ID" value="PSW95127.1"/>
    <property type="molecule type" value="Genomic_DNA"/>
</dbReference>
<evidence type="ECO:0000313" key="4">
    <source>
        <dbReference type="Proteomes" id="UP000241190"/>
    </source>
</evidence>
<dbReference type="EMBL" id="PYLW01000020">
    <property type="protein sequence ID" value="PSV94006.1"/>
    <property type="molecule type" value="Genomic_DNA"/>
</dbReference>
<dbReference type="STRING" id="56192.UB38_08285"/>
<keyword evidence="1" id="KW-0472">Membrane</keyword>
<comment type="caution">
    <text evidence="2">The sequence shown here is derived from an EMBL/GenBank/DDBJ whole genome shotgun (WGS) entry which is preliminary data.</text>
</comment>